<comment type="function">
    <text evidence="8">A type II topoisomerase that negatively supercoils closed circular double-stranded (ds) DNA in an ATP-dependent manner to modulate DNA topology and maintain chromosomes in an underwound state. Negative supercoiling favors strand separation, and DNA replication, transcription, recombination and repair, all of which involve strand separation. Also able to catalyze the interconversion of other topological isomers of dsDNA rings, including catenanes and knotted rings. Type II topoisomerases break and join 2 DNA strands simultaneously in an ATP-dependent manner.</text>
</comment>
<evidence type="ECO:0000256" key="2">
    <source>
        <dbReference type="ARBA" id="ARBA00008263"/>
    </source>
</evidence>
<protein>
    <recommendedName>
        <fullName evidence="8">DNA gyrase subunit A</fullName>
        <ecNumber evidence="8">5.6.2.2</ecNumber>
    </recommendedName>
</protein>
<dbReference type="NCBIfam" id="NF004043">
    <property type="entry name" value="PRK05560.1"/>
    <property type="match status" value="1"/>
</dbReference>
<dbReference type="GO" id="GO:0003918">
    <property type="term" value="F:DNA topoisomerase type II (double strand cut, ATP-hydrolyzing) activity"/>
    <property type="evidence" value="ECO:0007669"/>
    <property type="project" value="UniProtKB-EC"/>
</dbReference>
<dbReference type="InterPro" id="IPR013757">
    <property type="entry name" value="Topo_IIA_A_a_sf"/>
</dbReference>
<evidence type="ECO:0000256" key="10">
    <source>
        <dbReference type="SAM" id="Coils"/>
    </source>
</evidence>
<evidence type="ECO:0000256" key="6">
    <source>
        <dbReference type="ARBA" id="ARBA00023125"/>
    </source>
</evidence>
<accession>A0ABW2RGZ2</accession>
<dbReference type="CDD" id="cd00187">
    <property type="entry name" value="TOP4c"/>
    <property type="match status" value="1"/>
</dbReference>
<dbReference type="NCBIfam" id="NF004044">
    <property type="entry name" value="PRK05561.1"/>
    <property type="match status" value="1"/>
</dbReference>
<keyword evidence="3 8" id="KW-0547">Nucleotide-binding</keyword>
<keyword evidence="4 8" id="KW-0067">ATP-binding</keyword>
<comment type="subunit">
    <text evidence="8">Heterotetramer, composed of two GyrA and two GyrB chains. In the heterotetramer, GyrA contains the active site tyrosine that forms a transient covalent intermediate with DNA, while GyrB binds cofactors and catalyzes ATP hydrolysis.</text>
</comment>
<evidence type="ECO:0000256" key="9">
    <source>
        <dbReference type="PROSITE-ProRule" id="PRU01384"/>
    </source>
</evidence>
<dbReference type="PANTHER" id="PTHR43493:SF5">
    <property type="entry name" value="DNA GYRASE SUBUNIT A, CHLOROPLASTIC_MITOCHONDRIAL"/>
    <property type="match status" value="1"/>
</dbReference>
<feature type="domain" description="Topo IIA-type catalytic" evidence="11">
    <location>
        <begin position="33"/>
        <end position="497"/>
    </location>
</feature>
<dbReference type="InterPro" id="IPR013758">
    <property type="entry name" value="Topo_IIA_A/C_ab"/>
</dbReference>
<evidence type="ECO:0000256" key="5">
    <source>
        <dbReference type="ARBA" id="ARBA00023029"/>
    </source>
</evidence>
<evidence type="ECO:0000259" key="11">
    <source>
        <dbReference type="PROSITE" id="PS52040"/>
    </source>
</evidence>
<comment type="caution">
    <text evidence="12">The sequence shown here is derived from an EMBL/GenBank/DDBJ whole genome shotgun (WGS) entry which is preliminary data.</text>
</comment>
<keyword evidence="8" id="KW-0963">Cytoplasm</keyword>
<keyword evidence="10" id="KW-0175">Coiled coil</keyword>
<organism evidence="12 13">
    <name type="scientific">Laceyella putida</name>
    <dbReference type="NCBI Taxonomy" id="110101"/>
    <lineage>
        <taxon>Bacteria</taxon>
        <taxon>Bacillati</taxon>
        <taxon>Bacillota</taxon>
        <taxon>Bacilli</taxon>
        <taxon>Bacillales</taxon>
        <taxon>Thermoactinomycetaceae</taxon>
        <taxon>Laceyella</taxon>
    </lineage>
</organism>
<dbReference type="Proteomes" id="UP001596500">
    <property type="component" value="Unassembled WGS sequence"/>
</dbReference>
<dbReference type="EC" id="5.6.2.2" evidence="8"/>
<dbReference type="Gene3D" id="2.120.10.90">
    <property type="entry name" value="DNA gyrase/topoisomerase IV, subunit A, C-terminal"/>
    <property type="match status" value="1"/>
</dbReference>
<reference evidence="13" key="1">
    <citation type="journal article" date="2019" name="Int. J. Syst. Evol. Microbiol.">
        <title>The Global Catalogue of Microorganisms (GCM) 10K type strain sequencing project: providing services to taxonomists for standard genome sequencing and annotation.</title>
        <authorList>
            <consortium name="The Broad Institute Genomics Platform"/>
            <consortium name="The Broad Institute Genome Sequencing Center for Infectious Disease"/>
            <person name="Wu L."/>
            <person name="Ma J."/>
        </authorList>
    </citation>
    <scope>NUCLEOTIDE SEQUENCE [LARGE SCALE GENOMIC DNA]</scope>
    <source>
        <strain evidence="13">CGMCC 1.12942</strain>
    </source>
</reference>
<dbReference type="InterPro" id="IPR035516">
    <property type="entry name" value="Gyrase/topoIV_suA_C"/>
</dbReference>
<dbReference type="HAMAP" id="MF_01897">
    <property type="entry name" value="GyrA"/>
    <property type="match status" value="1"/>
</dbReference>
<dbReference type="SUPFAM" id="SSF101904">
    <property type="entry name" value="GyrA/ParC C-terminal domain-like"/>
    <property type="match status" value="1"/>
</dbReference>
<evidence type="ECO:0000256" key="7">
    <source>
        <dbReference type="ARBA" id="ARBA00023235"/>
    </source>
</evidence>
<dbReference type="InterPro" id="IPR002205">
    <property type="entry name" value="Topo_IIA_dom_A"/>
</dbReference>
<feature type="coiled-coil region" evidence="10">
    <location>
        <begin position="435"/>
        <end position="462"/>
    </location>
</feature>
<dbReference type="InterPro" id="IPR006691">
    <property type="entry name" value="GyrA/parC_rep"/>
</dbReference>
<evidence type="ECO:0000256" key="4">
    <source>
        <dbReference type="ARBA" id="ARBA00022840"/>
    </source>
</evidence>
<evidence type="ECO:0000313" key="13">
    <source>
        <dbReference type="Proteomes" id="UP001596500"/>
    </source>
</evidence>
<dbReference type="SUPFAM" id="SSF56719">
    <property type="entry name" value="Type II DNA topoisomerase"/>
    <property type="match status" value="1"/>
</dbReference>
<evidence type="ECO:0000313" key="12">
    <source>
        <dbReference type="EMBL" id="MFC7440177.1"/>
    </source>
</evidence>
<dbReference type="Pfam" id="PF03989">
    <property type="entry name" value="DNA_gyraseA_C"/>
    <property type="match status" value="6"/>
</dbReference>
<dbReference type="InterPro" id="IPR050220">
    <property type="entry name" value="Type_II_DNA_Topoisomerases"/>
</dbReference>
<dbReference type="RefSeq" id="WP_379863394.1">
    <property type="nucleotide sequence ID" value="NZ_JBHTBW010000006.1"/>
</dbReference>
<keyword evidence="7 8" id="KW-0413">Isomerase</keyword>
<dbReference type="InterPro" id="IPR005743">
    <property type="entry name" value="GyrA"/>
</dbReference>
<dbReference type="PROSITE" id="PS52040">
    <property type="entry name" value="TOPO_IIA"/>
    <property type="match status" value="1"/>
</dbReference>
<feature type="active site" description="O-(5'-phospho-DNA)-tyrosine intermediate" evidence="8 9">
    <location>
        <position position="121"/>
    </location>
</feature>
<feature type="short sequence motif" description="GyrA-box" evidence="8">
    <location>
        <begin position="524"/>
        <end position="530"/>
    </location>
</feature>
<dbReference type="Gene3D" id="1.10.268.10">
    <property type="entry name" value="Topoisomerase, domain 3"/>
    <property type="match status" value="1"/>
</dbReference>
<dbReference type="Gene3D" id="3.30.1360.40">
    <property type="match status" value="1"/>
</dbReference>
<dbReference type="PANTHER" id="PTHR43493">
    <property type="entry name" value="DNA GYRASE/TOPOISOMERASE SUBUNIT A"/>
    <property type="match status" value="1"/>
</dbReference>
<name>A0ABW2RGZ2_9BACL</name>
<comment type="similarity">
    <text evidence="2 8">Belongs to the type II topoisomerase GyrA/ParC subunit family.</text>
</comment>
<evidence type="ECO:0000256" key="1">
    <source>
        <dbReference type="ARBA" id="ARBA00000185"/>
    </source>
</evidence>
<keyword evidence="13" id="KW-1185">Reference proteome</keyword>
<comment type="miscellaneous">
    <text evidence="8">Few gyrases are as efficient as E.coli at forming negative supercoils. Not all organisms have 2 type II topoisomerases; in organisms with a single type II topoisomerase this enzyme also has to decatenate newly replicated chromosomes.</text>
</comment>
<keyword evidence="6 8" id="KW-0238">DNA-binding</keyword>
<gene>
    <name evidence="8 12" type="primary">gyrA</name>
    <name evidence="12" type="ORF">ACFQNG_03225</name>
</gene>
<keyword evidence="5 8" id="KW-0799">Topoisomerase</keyword>
<proteinExistence type="inferred from homology"/>
<comment type="subcellular location">
    <subcellularLocation>
        <location evidence="8">Cytoplasm</location>
    </subcellularLocation>
</comment>
<evidence type="ECO:0000256" key="3">
    <source>
        <dbReference type="ARBA" id="ARBA00022741"/>
    </source>
</evidence>
<evidence type="ECO:0000256" key="8">
    <source>
        <dbReference type="HAMAP-Rule" id="MF_01897"/>
    </source>
</evidence>
<dbReference type="InterPro" id="IPR013760">
    <property type="entry name" value="Topo_IIA-like_dom_sf"/>
</dbReference>
<dbReference type="Pfam" id="PF00521">
    <property type="entry name" value="DNA_topoisoIV"/>
    <property type="match status" value="1"/>
</dbReference>
<comment type="catalytic activity">
    <reaction evidence="1 8 9">
        <text>ATP-dependent breakage, passage and rejoining of double-stranded DNA.</text>
        <dbReference type="EC" id="5.6.2.2"/>
    </reaction>
</comment>
<dbReference type="NCBIfam" id="TIGR01063">
    <property type="entry name" value="gyrA"/>
    <property type="match status" value="1"/>
</dbReference>
<dbReference type="Gene3D" id="3.90.199.10">
    <property type="entry name" value="Topoisomerase II, domain 5"/>
    <property type="match status" value="1"/>
</dbReference>
<dbReference type="EMBL" id="JBHTBW010000006">
    <property type="protein sequence ID" value="MFC7440177.1"/>
    <property type="molecule type" value="Genomic_DNA"/>
</dbReference>
<dbReference type="SMART" id="SM00434">
    <property type="entry name" value="TOP4c"/>
    <property type="match status" value="1"/>
</dbReference>
<sequence>MADMQRIQKINISQEMKTSFLDYAMSVIVSRALPDVRDGLKPVHRRILYTLYELGMTPDKPYKKSSRVTGNVTAQYHPHGDVAVYDAMVRMAQDFSYRYPLVDGHGNFGSIDGDPPAAMRYTEARMAPITLEMLRDIQKDTIDFGPNYDGQQEEPLVLPARFPNLIVNGASGIAVGMATNIPPHNLREVIDGILMLLDNPEATVEHLMKVIKGPDFPTGGIILGYEGIRKAFRTGRGSIQIRAKTRIEEAGNGKMRIIVEELPYQVNKAKLVEKIAELVRDKKIEGITDLRDESDRNGMRVVIELRRDVNPRVVLNNLYKHTSLQTSFGVNTLALVDGQPRVLNLKEVLHYYILHQVEVIRRRTQFDLNKAEERAHILEGLRIALDHIDEVIALIRASATTAEARTGLMEKFGLSEKQAQAILDMRLHRLTGLEREKIETEYQELQKLIAELRAILADENKIRGVLREEIIEIKETYGDERRTMIKVDEDNIEEEDLIPEDEVSIMMTHRGYIKRMPLSTYRAQRRGGKGITGMGTRDDDFVQHMFVTHSHNHLLFFSNKGKVYRLKAYEIPELGRTAKGTAIINLIQIDQDERIQAIIPVKEFAANQYLFFCTAEGVVKKTALSEFENIRRNGLFAINLREGDELVGVRLTDGEQEVIMGTKGGMSIRFPEMEVREMGRSATGVKGITLAEDDRVIDMDIVIPDKNVMIVTRNGYGKRTPIEEYRVQSRGGKGIKTLSLTEKKGDVIGHKVVSDDEDLMIVTQSGIVIRLNVKDISVMGRYAQGVRLIKLDDDEVSAVAKVQAEDDEEMEAPAAPTEE</sequence>